<evidence type="ECO:0000313" key="2">
    <source>
        <dbReference type="EMBL" id="RFU14995.1"/>
    </source>
</evidence>
<dbReference type="Proteomes" id="UP000264702">
    <property type="component" value="Unassembled WGS sequence"/>
</dbReference>
<dbReference type="EMBL" id="QVQT01000008">
    <property type="protein sequence ID" value="RFU14995.1"/>
    <property type="molecule type" value="Genomic_DNA"/>
</dbReference>
<name>A0A372IJF7_9BACT</name>
<gene>
    <name evidence="2" type="ORF">D0Y96_19525</name>
</gene>
<reference evidence="2 3" key="1">
    <citation type="submission" date="2018-08" db="EMBL/GenBank/DDBJ databases">
        <title>Acidipila sp. 4G-K13, an acidobacterium isolated from forest soil.</title>
        <authorList>
            <person name="Gao Z.-H."/>
            <person name="Qiu L.-H."/>
        </authorList>
    </citation>
    <scope>NUCLEOTIDE SEQUENCE [LARGE SCALE GENOMIC DNA]</scope>
    <source>
        <strain evidence="2 3">4G-K13</strain>
    </source>
</reference>
<comment type="caution">
    <text evidence="2">The sequence shown here is derived from an EMBL/GenBank/DDBJ whole genome shotgun (WGS) entry which is preliminary data.</text>
</comment>
<sequence length="132" mass="15055">MKFTCTGRARYFWFTLAFLWLGIAVFAWGLEYKLSLYDPPQSITRKMPEAKLLSKNEHATVTEHAAVSENDLRASSTDFHWSVFTVFLVFLLLAADYAATSQDRAPETESPWKLRQTAALNAFFFRPPPALS</sequence>
<evidence type="ECO:0000256" key="1">
    <source>
        <dbReference type="SAM" id="Phobius"/>
    </source>
</evidence>
<protein>
    <submittedName>
        <fullName evidence="2">Uncharacterized protein</fullName>
    </submittedName>
</protein>
<dbReference type="AlphaFoldDB" id="A0A372IJF7"/>
<keyword evidence="1" id="KW-0812">Transmembrane</keyword>
<accession>A0A372IJF7</accession>
<organism evidence="2 3">
    <name type="scientific">Paracidobacterium acidisoli</name>
    <dbReference type="NCBI Taxonomy" id="2303751"/>
    <lineage>
        <taxon>Bacteria</taxon>
        <taxon>Pseudomonadati</taxon>
        <taxon>Acidobacteriota</taxon>
        <taxon>Terriglobia</taxon>
        <taxon>Terriglobales</taxon>
        <taxon>Acidobacteriaceae</taxon>
        <taxon>Paracidobacterium</taxon>
    </lineage>
</organism>
<feature type="transmembrane region" description="Helical" evidence="1">
    <location>
        <begin position="12"/>
        <end position="30"/>
    </location>
</feature>
<proteinExistence type="predicted"/>
<dbReference type="OrthoDB" id="123549at2"/>
<feature type="transmembrane region" description="Helical" evidence="1">
    <location>
        <begin position="79"/>
        <end position="99"/>
    </location>
</feature>
<keyword evidence="1" id="KW-0472">Membrane</keyword>
<keyword evidence="1" id="KW-1133">Transmembrane helix</keyword>
<dbReference type="RefSeq" id="WP_117303404.1">
    <property type="nucleotide sequence ID" value="NZ_QVQT02000008.1"/>
</dbReference>
<keyword evidence="3" id="KW-1185">Reference proteome</keyword>
<evidence type="ECO:0000313" key="3">
    <source>
        <dbReference type="Proteomes" id="UP000264702"/>
    </source>
</evidence>